<dbReference type="Proteomes" id="UP001163603">
    <property type="component" value="Chromosome 2"/>
</dbReference>
<name>A0ACC0ZD62_9ROSI</name>
<accession>A0ACC0ZD62</accession>
<evidence type="ECO:0000313" key="2">
    <source>
        <dbReference type="Proteomes" id="UP001163603"/>
    </source>
</evidence>
<gene>
    <name evidence="1" type="ORF">Pint_14818</name>
</gene>
<reference evidence="2" key="1">
    <citation type="journal article" date="2023" name="G3 (Bethesda)">
        <title>Genome assembly and association tests identify interacting loci associated with vigor, precocity, and sex in interspecific pistachio rootstocks.</title>
        <authorList>
            <person name="Palmer W."/>
            <person name="Jacygrad E."/>
            <person name="Sagayaradj S."/>
            <person name="Cavanaugh K."/>
            <person name="Han R."/>
            <person name="Bertier L."/>
            <person name="Beede B."/>
            <person name="Kafkas S."/>
            <person name="Golino D."/>
            <person name="Preece J."/>
            <person name="Michelmore R."/>
        </authorList>
    </citation>
    <scope>NUCLEOTIDE SEQUENCE [LARGE SCALE GENOMIC DNA]</scope>
</reference>
<organism evidence="1 2">
    <name type="scientific">Pistacia integerrima</name>
    <dbReference type="NCBI Taxonomy" id="434235"/>
    <lineage>
        <taxon>Eukaryota</taxon>
        <taxon>Viridiplantae</taxon>
        <taxon>Streptophyta</taxon>
        <taxon>Embryophyta</taxon>
        <taxon>Tracheophyta</taxon>
        <taxon>Spermatophyta</taxon>
        <taxon>Magnoliopsida</taxon>
        <taxon>eudicotyledons</taxon>
        <taxon>Gunneridae</taxon>
        <taxon>Pentapetalae</taxon>
        <taxon>rosids</taxon>
        <taxon>malvids</taxon>
        <taxon>Sapindales</taxon>
        <taxon>Anacardiaceae</taxon>
        <taxon>Pistacia</taxon>
    </lineage>
</organism>
<protein>
    <submittedName>
        <fullName evidence="1">Uncharacterized protein</fullName>
    </submittedName>
</protein>
<proteinExistence type="predicted"/>
<sequence length="205" mass="23736">MQQITSKRKFSDEQIKTLEFMFESESRPESRIKQQLADELGLQPRQVAIWFQNRRARLKTKQIELDYSKLKAKFDALASSYESLKEEHHSLLVQLQTLKIMLERCQHGAENSVLDHNEICRDVKCENEDTTTESKEVSMLVSECNDHVGYEPYGGDKKGNAESTVENTAVINIEGHTKSSANWCNFESSFLEESSSTSQWWEFWS</sequence>
<comment type="caution">
    <text evidence="1">The sequence shown here is derived from an EMBL/GenBank/DDBJ whole genome shotgun (WGS) entry which is preliminary data.</text>
</comment>
<keyword evidence="2" id="KW-1185">Reference proteome</keyword>
<dbReference type="EMBL" id="CM047737">
    <property type="protein sequence ID" value="KAJ0048415.1"/>
    <property type="molecule type" value="Genomic_DNA"/>
</dbReference>
<evidence type="ECO:0000313" key="1">
    <source>
        <dbReference type="EMBL" id="KAJ0048415.1"/>
    </source>
</evidence>